<evidence type="ECO:0000256" key="4">
    <source>
        <dbReference type="SAM" id="MobiDB-lite"/>
    </source>
</evidence>
<evidence type="ECO:0000256" key="3">
    <source>
        <dbReference type="ARBA" id="ARBA00023002"/>
    </source>
</evidence>
<comment type="pathway">
    <text evidence="1">Cofactor biosynthesis; adenosylcobalamin biosynthesis.</text>
</comment>
<evidence type="ECO:0000256" key="1">
    <source>
        <dbReference type="ARBA" id="ARBA00004953"/>
    </source>
</evidence>
<evidence type="ECO:0000313" key="6">
    <source>
        <dbReference type="Proteomes" id="UP000468668"/>
    </source>
</evidence>
<dbReference type="PANTHER" id="PTHR36925">
    <property type="entry name" value="COBALT-PRECORRIN-6A REDUCTASE"/>
    <property type="match status" value="1"/>
</dbReference>
<sequence>MLHRRSAHRGRRQRSHSTSAPRRAHGRGEDRARARRWGAGRVCERGRGERGATRATRAGHRREGSQGRLDRGGRHYERAALPDHAPRRPEVTAPASAPALRIFAGTTEGRLLCEWASGAGIPARAYAATEYGGELLGELPGIEVHAGRLDEADMERELSGARIVVDATHPFATLASGNIRAASLAVGARCLRLARPAGALPKGVVSVASIACAARFLSENPGRALLTTGSKELAPYTRVADFAERFFVRVLPLPGAITKCIDAGFSPSHVIGMQGPFTRELNEAMLRQVGAQWLVTKDSGTVGGTAEKLAAARDVGARCIVVARPAEGGGALSLREVEDALLREFTR</sequence>
<dbReference type="InterPro" id="IPR003723">
    <property type="entry name" value="Precorrin-6x_reduct"/>
</dbReference>
<name>A0A6N6NNF7_9ACTN</name>
<dbReference type="OrthoDB" id="9780707at2"/>
<dbReference type="NCBIfam" id="TIGR00715">
    <property type="entry name" value="precor6x_red"/>
    <property type="match status" value="1"/>
</dbReference>
<feature type="compositionally biased region" description="Basic residues" evidence="4">
    <location>
        <begin position="1"/>
        <end position="15"/>
    </location>
</feature>
<feature type="region of interest" description="Disordered" evidence="4">
    <location>
        <begin position="1"/>
        <end position="74"/>
    </location>
</feature>
<dbReference type="UniPathway" id="UPA00148"/>
<dbReference type="GO" id="GO:0009236">
    <property type="term" value="P:cobalamin biosynthetic process"/>
    <property type="evidence" value="ECO:0007669"/>
    <property type="project" value="UniProtKB-UniPathway"/>
</dbReference>
<dbReference type="EMBL" id="WAJR01000010">
    <property type="protein sequence ID" value="KAB1640598.1"/>
    <property type="molecule type" value="Genomic_DNA"/>
</dbReference>
<dbReference type="Pfam" id="PF02571">
    <property type="entry name" value="CbiJ"/>
    <property type="match status" value="1"/>
</dbReference>
<keyword evidence="3 5" id="KW-0560">Oxidoreductase</keyword>
<dbReference type="GO" id="GO:0016994">
    <property type="term" value="F:precorrin-6A reductase activity"/>
    <property type="evidence" value="ECO:0007669"/>
    <property type="project" value="UniProtKB-EC"/>
</dbReference>
<dbReference type="AlphaFoldDB" id="A0A6N6NNF7"/>
<keyword evidence="6" id="KW-1185">Reference proteome</keyword>
<dbReference type="PANTHER" id="PTHR36925:SF1">
    <property type="entry name" value="COBALT-PRECORRIN-6A REDUCTASE"/>
    <property type="match status" value="1"/>
</dbReference>
<protein>
    <submittedName>
        <fullName evidence="5">Precorrin-6A reductase</fullName>
        <ecNumber evidence="5">1.3.1.54</ecNumber>
    </submittedName>
</protein>
<gene>
    <name evidence="5" type="primary">cobK</name>
    <name evidence="5" type="ORF">F8C90_05365</name>
</gene>
<proteinExistence type="predicted"/>
<organism evidence="5 6">
    <name type="scientific">Ellagibacter isourolithinifaciens</name>
    <dbReference type="NCBI Taxonomy" id="2137581"/>
    <lineage>
        <taxon>Bacteria</taxon>
        <taxon>Bacillati</taxon>
        <taxon>Actinomycetota</taxon>
        <taxon>Coriobacteriia</taxon>
        <taxon>Eggerthellales</taxon>
        <taxon>Eggerthellaceae</taxon>
        <taxon>Ellagibacter</taxon>
    </lineage>
</organism>
<dbReference type="Proteomes" id="UP000468668">
    <property type="component" value="Unassembled WGS sequence"/>
</dbReference>
<comment type="caution">
    <text evidence="5">The sequence shown here is derived from an EMBL/GenBank/DDBJ whole genome shotgun (WGS) entry which is preliminary data.</text>
</comment>
<evidence type="ECO:0000256" key="2">
    <source>
        <dbReference type="ARBA" id="ARBA00022573"/>
    </source>
</evidence>
<accession>A0A6N6NNF7</accession>
<evidence type="ECO:0000313" key="5">
    <source>
        <dbReference type="EMBL" id="KAB1640598.1"/>
    </source>
</evidence>
<dbReference type="EC" id="1.3.1.54" evidence="5"/>
<reference evidence="5 6" key="1">
    <citation type="submission" date="2019-09" db="EMBL/GenBank/DDBJ databases">
        <title>Whole genome shotgun sequencing (WGS) of Ellagibacter isourolithinifaciens DSM 104140(T) and Adlercreutzia muris DSM 29508(T).</title>
        <authorList>
            <person name="Stoll D.A."/>
            <person name="Danylec N."/>
            <person name="Huch M."/>
        </authorList>
    </citation>
    <scope>NUCLEOTIDE SEQUENCE [LARGE SCALE GENOMIC DNA]</scope>
    <source>
        <strain evidence="5 6">DSM 104140</strain>
    </source>
</reference>
<feature type="compositionally biased region" description="Basic and acidic residues" evidence="4">
    <location>
        <begin position="61"/>
        <end position="74"/>
    </location>
</feature>
<feature type="compositionally biased region" description="Basic and acidic residues" evidence="4">
    <location>
        <begin position="42"/>
        <end position="52"/>
    </location>
</feature>
<keyword evidence="2" id="KW-0169">Cobalamin biosynthesis</keyword>
<dbReference type="PROSITE" id="PS51014">
    <property type="entry name" value="COBK_CBIJ"/>
    <property type="match status" value="1"/>
</dbReference>